<gene>
    <name evidence="2" type="ORF">F3B90_06500</name>
</gene>
<dbReference type="Gene3D" id="2.60.40.1120">
    <property type="entry name" value="Carboxypeptidase-like, regulatory domain"/>
    <property type="match status" value="1"/>
</dbReference>
<organism evidence="2 3">
    <name type="scientific">Bacteroides ovatus</name>
    <dbReference type="NCBI Taxonomy" id="28116"/>
    <lineage>
        <taxon>Bacteria</taxon>
        <taxon>Pseudomonadati</taxon>
        <taxon>Bacteroidota</taxon>
        <taxon>Bacteroidia</taxon>
        <taxon>Bacteroidales</taxon>
        <taxon>Bacteroidaceae</taxon>
        <taxon>Bacteroides</taxon>
    </lineage>
</organism>
<feature type="domain" description="DUF3823" evidence="1">
    <location>
        <begin position="38"/>
        <end position="126"/>
    </location>
</feature>
<protein>
    <submittedName>
        <fullName evidence="2">DUF3823 domain-containing protein</fullName>
    </submittedName>
</protein>
<reference evidence="2 3" key="1">
    <citation type="journal article" date="2019" name="Nat. Med.">
        <title>A library of human gut bacterial isolates paired with longitudinal multiomics data enables mechanistic microbiome research.</title>
        <authorList>
            <person name="Poyet M."/>
            <person name="Groussin M."/>
            <person name="Gibbons S.M."/>
            <person name="Avila-Pacheco J."/>
            <person name="Jiang X."/>
            <person name="Kearney S.M."/>
            <person name="Perrotta A.R."/>
            <person name="Berdy B."/>
            <person name="Zhao S."/>
            <person name="Lieberman T.D."/>
            <person name="Swanson P.K."/>
            <person name="Smith M."/>
            <person name="Roesemann S."/>
            <person name="Alexander J.E."/>
            <person name="Rich S.A."/>
            <person name="Livny J."/>
            <person name="Vlamakis H."/>
            <person name="Clish C."/>
            <person name="Bullock K."/>
            <person name="Deik A."/>
            <person name="Scott J."/>
            <person name="Pierce K.A."/>
            <person name="Xavier R.J."/>
            <person name="Alm E.J."/>
        </authorList>
    </citation>
    <scope>NUCLEOTIDE SEQUENCE [LARGE SCALE GENOMIC DNA]</scope>
    <source>
        <strain evidence="2 3">BIOML-A15</strain>
    </source>
</reference>
<evidence type="ECO:0000313" key="2">
    <source>
        <dbReference type="EMBL" id="KAA4628622.1"/>
    </source>
</evidence>
<evidence type="ECO:0000313" key="3">
    <source>
        <dbReference type="Proteomes" id="UP000424805"/>
    </source>
</evidence>
<comment type="caution">
    <text evidence="2">The sequence shown here is derived from an EMBL/GenBank/DDBJ whole genome shotgun (WGS) entry which is preliminary data.</text>
</comment>
<dbReference type="AlphaFoldDB" id="A0A7J4Y0X1"/>
<evidence type="ECO:0000259" key="1">
    <source>
        <dbReference type="Pfam" id="PF12866"/>
    </source>
</evidence>
<accession>A0A7J4Y0X1</accession>
<sequence>MSIMNLKYTIAVCTGICAAMLAGCGELDNYEAPDGAIHGIVVDEITGETVYQPVNSEAGLRVQLTQQDWEVEADPQLSYATEDGTFTNTMVFSGEYLMDFGQANFFATEKLPVSINGYTEVTVPVTPFCTIYLNDLTFENRAVRANVSIKRTWNWIPDNRGCKIEKIALFCHVSPHVDQETGNNIGSGTMDCSGTDDVQLLTGDKTFDVNLVMDGTKLQQYAHVIKANGNKLYVRAAVATKYNGDIRYNYSDIRSVAVE</sequence>
<proteinExistence type="predicted"/>
<dbReference type="Proteomes" id="UP000424805">
    <property type="component" value="Unassembled WGS sequence"/>
</dbReference>
<dbReference type="Pfam" id="PF12866">
    <property type="entry name" value="DUF3823"/>
    <property type="match status" value="1"/>
</dbReference>
<dbReference type="EMBL" id="VWFP01000005">
    <property type="protein sequence ID" value="KAA4628622.1"/>
    <property type="molecule type" value="Genomic_DNA"/>
</dbReference>
<dbReference type="PROSITE" id="PS51257">
    <property type="entry name" value="PROKAR_LIPOPROTEIN"/>
    <property type="match status" value="1"/>
</dbReference>
<name>A0A7J4Y0X1_BACOV</name>
<dbReference type="InterPro" id="IPR024278">
    <property type="entry name" value="DUF3823_N"/>
</dbReference>